<evidence type="ECO:0000256" key="3">
    <source>
        <dbReference type="ARBA" id="ARBA00022801"/>
    </source>
</evidence>
<gene>
    <name evidence="5" type="ORF">CLV93_11249</name>
</gene>
<dbReference type="SUPFAM" id="SSF52279">
    <property type="entry name" value="Beta-D-glucan exohydrolase, C-terminal domain"/>
    <property type="match status" value="1"/>
</dbReference>
<organism evidence="5 6">
    <name type="scientific">Prolixibacter denitrificans</name>
    <dbReference type="NCBI Taxonomy" id="1541063"/>
    <lineage>
        <taxon>Bacteria</taxon>
        <taxon>Pseudomonadati</taxon>
        <taxon>Bacteroidota</taxon>
        <taxon>Bacteroidia</taxon>
        <taxon>Marinilabiliales</taxon>
        <taxon>Prolixibacteraceae</taxon>
        <taxon>Prolixibacter</taxon>
    </lineage>
</organism>
<dbReference type="Pfam" id="PF00933">
    <property type="entry name" value="Glyco_hydro_3"/>
    <property type="match status" value="1"/>
</dbReference>
<comment type="similarity">
    <text evidence="1">Belongs to the glycosyl hydrolase 3 family.</text>
</comment>
<dbReference type="GO" id="GO:0009044">
    <property type="term" value="F:xylan 1,4-beta-xylosidase activity"/>
    <property type="evidence" value="ECO:0007669"/>
    <property type="project" value="InterPro"/>
</dbReference>
<evidence type="ECO:0000256" key="2">
    <source>
        <dbReference type="ARBA" id="ARBA00022729"/>
    </source>
</evidence>
<dbReference type="SMART" id="SM01217">
    <property type="entry name" value="Fn3_like"/>
    <property type="match status" value="1"/>
</dbReference>
<evidence type="ECO:0000313" key="6">
    <source>
        <dbReference type="Proteomes" id="UP000240621"/>
    </source>
</evidence>
<dbReference type="InterPro" id="IPR002772">
    <property type="entry name" value="Glyco_hydro_3_C"/>
</dbReference>
<dbReference type="Pfam" id="PF01915">
    <property type="entry name" value="Glyco_hydro_3_C"/>
    <property type="match status" value="1"/>
</dbReference>
<name>A0A2P8C7H6_9BACT</name>
<dbReference type="InterPro" id="IPR036881">
    <property type="entry name" value="Glyco_hydro_3_C_sf"/>
</dbReference>
<dbReference type="InterPro" id="IPR013783">
    <property type="entry name" value="Ig-like_fold"/>
</dbReference>
<sequence>MILSRLVVLFSTISLYHYFSFYPDKNWLTMKSHLIQMLLLIGTLMTGTQKAHAQYQYPFQNPNLPVEKRIDNILSLMTLDEKISCLSTDPSVPRLGIKGATHVEGLHGVSMGGPANWGKYATPTPTTTFPQAYGLAETWDPALLKKVAAVEGYETRYLFQNPNYKSKGLVVRAPNADLGRDPRWGRTEECYGEDPFFNGTMVTAFVKGLQGNNPKYWLTASLMKHFLANSNEDERTWSSSNFNERLFREYYSVPFRMGIEDGGSQAYMAAYNSWNEIPMMVNPVLKNVTVKEWGQKGIICTDGGALKLLISDHKYYPDLEEGAAEAVKAGINQFLDDYADAIRAALKDKLLTEADIDSVIRGDFRVMIKLGLLDPPNDNPYSQIGLNSEPVPWKSQKNKDLVKLATQKSIVLLKNDNQTLPLQTGKTKSIAVIGRFANEVLGDWYGGTPPYTITPLDGIRSRVGDSIRVSYAEDNSKNKAVDLAKTSDYAIVVVGNHPTGDAGWAKVTKPSYGKEAVDRKSINLEEEELIKQIYRVNPKTIVVLISSFPYAINWTEHNVPAILHMTHCSQEEGSALASVLFGDFNPAGRLVQTWPLAISQVPPRLDYDIRKGRTYMYFKGKPLYPFGFGLSYTTFQYSNLKVSSDNIQAGKPLTISFDITNTGKRAGDEVPQLYVRHLHSEVQRPKKELKGFKRITIKPGETKKVSLKLHAKDLAYWNEVKKAFTVEPDQIQLQIGNSSDDIRLTKEIQVTN</sequence>
<reference evidence="5 6" key="1">
    <citation type="submission" date="2018-03" db="EMBL/GenBank/DDBJ databases">
        <title>Genomic Encyclopedia of Archaeal and Bacterial Type Strains, Phase II (KMG-II): from individual species to whole genera.</title>
        <authorList>
            <person name="Goeker M."/>
        </authorList>
    </citation>
    <scope>NUCLEOTIDE SEQUENCE [LARGE SCALE GENOMIC DNA]</scope>
    <source>
        <strain evidence="5 6">DSM 27267</strain>
    </source>
</reference>
<dbReference type="FunFam" id="2.60.40.10:FF:000495">
    <property type="entry name" value="Periplasmic beta-glucosidase"/>
    <property type="match status" value="1"/>
</dbReference>
<evidence type="ECO:0000313" key="5">
    <source>
        <dbReference type="EMBL" id="PSK80914.1"/>
    </source>
</evidence>
<dbReference type="Gene3D" id="3.20.20.300">
    <property type="entry name" value="Glycoside hydrolase, family 3, N-terminal domain"/>
    <property type="match status" value="1"/>
</dbReference>
<evidence type="ECO:0000259" key="4">
    <source>
        <dbReference type="SMART" id="SM01217"/>
    </source>
</evidence>
<dbReference type="Pfam" id="PF14310">
    <property type="entry name" value="Fn3-like"/>
    <property type="match status" value="1"/>
</dbReference>
<dbReference type="GO" id="GO:0031222">
    <property type="term" value="P:arabinan catabolic process"/>
    <property type="evidence" value="ECO:0007669"/>
    <property type="project" value="TreeGrafter"/>
</dbReference>
<dbReference type="InterPro" id="IPR001764">
    <property type="entry name" value="Glyco_hydro_3_N"/>
</dbReference>
<keyword evidence="3" id="KW-0378">Hydrolase</keyword>
<feature type="domain" description="Fibronectin type III-like" evidence="4">
    <location>
        <begin position="669"/>
        <end position="739"/>
    </location>
</feature>
<dbReference type="SUPFAM" id="SSF51445">
    <property type="entry name" value="(Trans)glycosidases"/>
    <property type="match status" value="1"/>
</dbReference>
<protein>
    <submittedName>
        <fullName evidence="5">Beta-glucosidase</fullName>
    </submittedName>
</protein>
<dbReference type="GO" id="GO:0045493">
    <property type="term" value="P:xylan catabolic process"/>
    <property type="evidence" value="ECO:0007669"/>
    <property type="project" value="InterPro"/>
</dbReference>
<dbReference type="Gene3D" id="3.40.50.1700">
    <property type="entry name" value="Glycoside hydrolase family 3 C-terminal domain"/>
    <property type="match status" value="1"/>
</dbReference>
<dbReference type="InterPro" id="IPR026891">
    <property type="entry name" value="Fn3-like"/>
</dbReference>
<dbReference type="GO" id="GO:0046556">
    <property type="term" value="F:alpha-L-arabinofuranosidase activity"/>
    <property type="evidence" value="ECO:0007669"/>
    <property type="project" value="TreeGrafter"/>
</dbReference>
<dbReference type="Gene3D" id="2.60.40.10">
    <property type="entry name" value="Immunoglobulins"/>
    <property type="match status" value="1"/>
</dbReference>
<dbReference type="InterPro" id="IPR017853">
    <property type="entry name" value="GH"/>
</dbReference>
<evidence type="ECO:0000256" key="1">
    <source>
        <dbReference type="ARBA" id="ARBA00005336"/>
    </source>
</evidence>
<comment type="caution">
    <text evidence="5">The sequence shown here is derived from an EMBL/GenBank/DDBJ whole genome shotgun (WGS) entry which is preliminary data.</text>
</comment>
<dbReference type="InterPro" id="IPR044993">
    <property type="entry name" value="BXL"/>
</dbReference>
<dbReference type="PRINTS" id="PR00133">
    <property type="entry name" value="GLHYDRLASE3"/>
</dbReference>
<dbReference type="InterPro" id="IPR036962">
    <property type="entry name" value="Glyco_hydro_3_N_sf"/>
</dbReference>
<accession>A0A2P8C7H6</accession>
<dbReference type="Proteomes" id="UP000240621">
    <property type="component" value="Unassembled WGS sequence"/>
</dbReference>
<keyword evidence="2" id="KW-0732">Signal</keyword>
<dbReference type="EMBL" id="PYGC01000012">
    <property type="protein sequence ID" value="PSK80914.1"/>
    <property type="molecule type" value="Genomic_DNA"/>
</dbReference>
<proteinExistence type="inferred from homology"/>
<dbReference type="PANTHER" id="PTHR42721">
    <property type="entry name" value="SUGAR HYDROLASE-RELATED"/>
    <property type="match status" value="1"/>
</dbReference>
<dbReference type="PANTHER" id="PTHR42721:SF3">
    <property type="entry name" value="BETA-D-XYLOSIDASE 5-RELATED"/>
    <property type="match status" value="1"/>
</dbReference>
<dbReference type="AlphaFoldDB" id="A0A2P8C7H6"/>
<dbReference type="GO" id="GO:0008422">
    <property type="term" value="F:beta-glucosidase activity"/>
    <property type="evidence" value="ECO:0007669"/>
    <property type="project" value="UniProtKB-ARBA"/>
</dbReference>